<dbReference type="GO" id="GO:0051287">
    <property type="term" value="F:NAD binding"/>
    <property type="evidence" value="ECO:0007669"/>
    <property type="project" value="TreeGrafter"/>
</dbReference>
<gene>
    <name evidence="5" type="ORF">BAE44_0023132</name>
</gene>
<dbReference type="AlphaFoldDB" id="A0A1E5USH3"/>
<keyword evidence="2" id="KW-0479">Metal-binding</keyword>
<dbReference type="Pfam" id="PF00293">
    <property type="entry name" value="NUDIX"/>
    <property type="match status" value="1"/>
</dbReference>
<dbReference type="GO" id="GO:0035529">
    <property type="term" value="F:NADH pyrophosphatase activity"/>
    <property type="evidence" value="ECO:0007669"/>
    <property type="project" value="TreeGrafter"/>
</dbReference>
<dbReference type="CDD" id="cd04670">
    <property type="entry name" value="NUDIX_ASFGF2_Nudt6"/>
    <property type="match status" value="1"/>
</dbReference>
<dbReference type="PROSITE" id="PS51462">
    <property type="entry name" value="NUDIX"/>
    <property type="match status" value="1"/>
</dbReference>
<feature type="domain" description="Nudix hydrolase" evidence="4">
    <location>
        <begin position="182"/>
        <end position="312"/>
    </location>
</feature>
<dbReference type="PANTHER" id="PTHR13994">
    <property type="entry name" value="NUDIX HYDROLASE RELATED"/>
    <property type="match status" value="1"/>
</dbReference>
<comment type="similarity">
    <text evidence="1">Belongs to the Nudix hydrolase family.</text>
</comment>
<dbReference type="InterPro" id="IPR003293">
    <property type="entry name" value="Nudix_hydrolase6-like"/>
</dbReference>
<evidence type="ECO:0000313" key="5">
    <source>
        <dbReference type="EMBL" id="OEL15849.1"/>
    </source>
</evidence>
<keyword evidence="3 5" id="KW-0378">Hydrolase</keyword>
<evidence type="ECO:0000256" key="3">
    <source>
        <dbReference type="ARBA" id="ARBA00022801"/>
    </source>
</evidence>
<dbReference type="PANTHER" id="PTHR13994:SF13">
    <property type="entry name" value="FI03680P"/>
    <property type="match status" value="1"/>
</dbReference>
<evidence type="ECO:0000256" key="1">
    <source>
        <dbReference type="ARBA" id="ARBA00005582"/>
    </source>
</evidence>
<evidence type="ECO:0000259" key="4">
    <source>
        <dbReference type="PROSITE" id="PS51462"/>
    </source>
</evidence>
<sequence>MEASSLLVDSAAASLCATTAARRRAACCRGSRFLRCSCSSARDHGPATKAWGLNSSVDRMLRAVKSSVSRANGWNGNGHGWTAAREESSVLDALEDEYGGMVVDADRLPSDTGVFARSLAASLSYWKLAGKKGVWLKLPLDRSEFIPLAVKEGFRYHHAEESYLMLTYWIPDEPCLLPANASHQVGVGGFVINGQMEVLVVQEKYSDSTLLGAWKLPTGFIHASEEIFTGAVREVKEETGIDTEFMELIAFRHAHNVAFQKSDLFFICVLRPLSNDIRIDETEIQAAKWMPLREFLEQPFIQEDHMFRKVSDICVQRLRKRYCGLTAHHVVSKFDGGASTLYYNVAGPERGDLNRDAA</sequence>
<accession>A0A1E5USH3</accession>
<dbReference type="PROSITE" id="PS00893">
    <property type="entry name" value="NUDIX_BOX"/>
    <property type="match status" value="1"/>
</dbReference>
<dbReference type="SUPFAM" id="SSF55811">
    <property type="entry name" value="Nudix"/>
    <property type="match status" value="1"/>
</dbReference>
<dbReference type="Pfam" id="PF18290">
    <property type="entry name" value="Nudix_hydro"/>
    <property type="match status" value="1"/>
</dbReference>
<evidence type="ECO:0000256" key="2">
    <source>
        <dbReference type="ARBA" id="ARBA00022723"/>
    </source>
</evidence>
<dbReference type="OrthoDB" id="447842at2759"/>
<reference evidence="5 6" key="1">
    <citation type="submission" date="2016-09" db="EMBL/GenBank/DDBJ databases">
        <title>The draft genome of Dichanthelium oligosanthes: A C3 panicoid grass species.</title>
        <authorList>
            <person name="Studer A.J."/>
            <person name="Schnable J.C."/>
            <person name="Brutnell T.P."/>
        </authorList>
    </citation>
    <scope>NUCLEOTIDE SEQUENCE [LARGE SCALE GENOMIC DNA]</scope>
    <source>
        <strain evidence="6">cv. Kellogg 1175</strain>
        <tissue evidence="5">Leaf</tissue>
    </source>
</reference>
<organism evidence="5 6">
    <name type="scientific">Dichanthelium oligosanthes</name>
    <dbReference type="NCBI Taxonomy" id="888268"/>
    <lineage>
        <taxon>Eukaryota</taxon>
        <taxon>Viridiplantae</taxon>
        <taxon>Streptophyta</taxon>
        <taxon>Embryophyta</taxon>
        <taxon>Tracheophyta</taxon>
        <taxon>Spermatophyta</taxon>
        <taxon>Magnoliopsida</taxon>
        <taxon>Liliopsida</taxon>
        <taxon>Poales</taxon>
        <taxon>Poaceae</taxon>
        <taxon>PACMAD clade</taxon>
        <taxon>Panicoideae</taxon>
        <taxon>Panicodae</taxon>
        <taxon>Paniceae</taxon>
        <taxon>Dichantheliinae</taxon>
        <taxon>Dichanthelium</taxon>
    </lineage>
</organism>
<dbReference type="STRING" id="888268.A0A1E5USH3"/>
<dbReference type="Proteomes" id="UP000095767">
    <property type="component" value="Unassembled WGS sequence"/>
</dbReference>
<dbReference type="InterPro" id="IPR020084">
    <property type="entry name" value="NUDIX_hydrolase_CS"/>
</dbReference>
<dbReference type="InterPro" id="IPR040618">
    <property type="entry name" value="Pre-Nudix"/>
</dbReference>
<evidence type="ECO:0000313" key="6">
    <source>
        <dbReference type="Proteomes" id="UP000095767"/>
    </source>
</evidence>
<dbReference type="FunFam" id="3.40.630.30:FF:000016">
    <property type="entry name" value="nudix hydrolase 2"/>
    <property type="match status" value="1"/>
</dbReference>
<dbReference type="GO" id="GO:0046872">
    <property type="term" value="F:metal ion binding"/>
    <property type="evidence" value="ECO:0007669"/>
    <property type="project" value="UniProtKB-KW"/>
</dbReference>
<keyword evidence="6" id="KW-1185">Reference proteome</keyword>
<protein>
    <submittedName>
        <fullName evidence="5">Nudix hydrolase 8</fullName>
    </submittedName>
</protein>
<dbReference type="PRINTS" id="PR01356">
    <property type="entry name" value="GFGPROTEIN"/>
</dbReference>
<dbReference type="Gene3D" id="3.40.630.30">
    <property type="match status" value="1"/>
</dbReference>
<dbReference type="GO" id="GO:0047631">
    <property type="term" value="F:ADP-ribose diphosphatase activity"/>
    <property type="evidence" value="ECO:0007669"/>
    <property type="project" value="TreeGrafter"/>
</dbReference>
<dbReference type="EMBL" id="LWDX02065255">
    <property type="protein sequence ID" value="OEL15849.1"/>
    <property type="molecule type" value="Genomic_DNA"/>
</dbReference>
<proteinExistence type="inferred from homology"/>
<name>A0A1E5USH3_9POAL</name>
<dbReference type="FunFam" id="3.90.79.10:FF:000015">
    <property type="entry name" value="Nudix hydrolase 8"/>
    <property type="match status" value="1"/>
</dbReference>
<dbReference type="InterPro" id="IPR000086">
    <property type="entry name" value="NUDIX_hydrolase_dom"/>
</dbReference>
<comment type="caution">
    <text evidence="5">The sequence shown here is derived from an EMBL/GenBank/DDBJ whole genome shotgun (WGS) entry which is preliminary data.</text>
</comment>
<dbReference type="Gene3D" id="3.90.79.10">
    <property type="entry name" value="Nucleoside Triphosphate Pyrophosphohydrolase"/>
    <property type="match status" value="1"/>
</dbReference>
<dbReference type="InterPro" id="IPR015797">
    <property type="entry name" value="NUDIX_hydrolase-like_dom_sf"/>
</dbReference>